<dbReference type="OrthoDB" id="3541690at2"/>
<protein>
    <submittedName>
        <fullName evidence="2">Uncharacterized protein</fullName>
    </submittedName>
</protein>
<organism evidence="2 3">
    <name type="scientific">Kribbella jejuensis</name>
    <dbReference type="NCBI Taxonomy" id="236068"/>
    <lineage>
        <taxon>Bacteria</taxon>
        <taxon>Bacillati</taxon>
        <taxon>Actinomycetota</taxon>
        <taxon>Actinomycetes</taxon>
        <taxon>Propionibacteriales</taxon>
        <taxon>Kribbellaceae</taxon>
        <taxon>Kribbella</taxon>
    </lineage>
</organism>
<dbReference type="EMBL" id="VFMM01000001">
    <property type="protein sequence ID" value="TQJ19797.1"/>
    <property type="molecule type" value="Genomic_DNA"/>
</dbReference>
<feature type="compositionally biased region" description="Basic and acidic residues" evidence="1">
    <location>
        <begin position="191"/>
        <end position="232"/>
    </location>
</feature>
<feature type="region of interest" description="Disordered" evidence="1">
    <location>
        <begin position="279"/>
        <end position="300"/>
    </location>
</feature>
<comment type="caution">
    <text evidence="2">The sequence shown here is derived from an EMBL/GenBank/DDBJ whole genome shotgun (WGS) entry which is preliminary data.</text>
</comment>
<keyword evidence="3" id="KW-1185">Reference proteome</keyword>
<reference evidence="2 3" key="1">
    <citation type="submission" date="2019-06" db="EMBL/GenBank/DDBJ databases">
        <title>Sequencing the genomes of 1000 actinobacteria strains.</title>
        <authorList>
            <person name="Klenk H.-P."/>
        </authorList>
    </citation>
    <scope>NUCLEOTIDE SEQUENCE [LARGE SCALE GENOMIC DNA]</scope>
    <source>
        <strain evidence="2 3">DSM 17305</strain>
    </source>
</reference>
<evidence type="ECO:0000313" key="3">
    <source>
        <dbReference type="Proteomes" id="UP000316298"/>
    </source>
</evidence>
<accession>A0A542EWT4</accession>
<dbReference type="RefSeq" id="WP_141857688.1">
    <property type="nucleotide sequence ID" value="NZ_BAAAKA010000024.1"/>
</dbReference>
<dbReference type="AlphaFoldDB" id="A0A542EWT4"/>
<sequence length="300" mass="33047">MDFEEAADAVYAAPAADFIATRNELAKQLKADGDPLGSTRLKALRKPTVAAWVANLVARELPDQLDDLLALGDEFREATADLDGDRLRELTPKRHQVLDKLAKDAAKLAADQGQKLSADVAQKLRETLNAALIDPAAGDAVREGRLSSALRHVGFGVVDENGEPSNVTPLTDERREAARDRRKTQQAAEAKAAKEPEEPKETAAARKKREAEEREREKQREREAAEKAEAKRAFEAAVAAAQEAEARVEELDSQLDDAREALAEAQALVHRLGTELDEARRAAREAQKESREARKHYNRL</sequence>
<evidence type="ECO:0000313" key="2">
    <source>
        <dbReference type="EMBL" id="TQJ19797.1"/>
    </source>
</evidence>
<feature type="compositionally biased region" description="Basic and acidic residues" evidence="1">
    <location>
        <begin position="279"/>
        <end position="292"/>
    </location>
</feature>
<dbReference type="Proteomes" id="UP000316298">
    <property type="component" value="Unassembled WGS sequence"/>
</dbReference>
<gene>
    <name evidence="2" type="ORF">FB475_3975</name>
</gene>
<name>A0A542EWT4_9ACTN</name>
<feature type="region of interest" description="Disordered" evidence="1">
    <location>
        <begin position="157"/>
        <end position="232"/>
    </location>
</feature>
<proteinExistence type="predicted"/>
<evidence type="ECO:0000256" key="1">
    <source>
        <dbReference type="SAM" id="MobiDB-lite"/>
    </source>
</evidence>